<dbReference type="AlphaFoldDB" id="A0A6A5SQL8"/>
<gene>
    <name evidence="2" type="ORF">EJ02DRAFT_155116</name>
</gene>
<feature type="compositionally biased region" description="Low complexity" evidence="1">
    <location>
        <begin position="19"/>
        <end position="32"/>
    </location>
</feature>
<sequence>MRRVQMSHEDGVGHHNGQSSTISNQHSSSIISVKGPDEPWRQRHQPIFPVLTLKTITISSHLLSLPSPHQPQPQWFEKLTGSVETSWRRKRRITYTTAHERLVRPHMSSKLALVGNGFGVLAHVGESSKAVELWLILKGCKEASYEGFELWKCVVFCA</sequence>
<evidence type="ECO:0000313" key="2">
    <source>
        <dbReference type="EMBL" id="KAF1942935.1"/>
    </source>
</evidence>
<dbReference type="Proteomes" id="UP000800038">
    <property type="component" value="Unassembled WGS sequence"/>
</dbReference>
<keyword evidence="3" id="KW-1185">Reference proteome</keyword>
<evidence type="ECO:0000256" key="1">
    <source>
        <dbReference type="SAM" id="MobiDB-lite"/>
    </source>
</evidence>
<proteinExistence type="predicted"/>
<feature type="compositionally biased region" description="Basic and acidic residues" evidence="1">
    <location>
        <begin position="1"/>
        <end position="13"/>
    </location>
</feature>
<feature type="region of interest" description="Disordered" evidence="1">
    <location>
        <begin position="1"/>
        <end position="38"/>
    </location>
</feature>
<evidence type="ECO:0000313" key="3">
    <source>
        <dbReference type="Proteomes" id="UP000800038"/>
    </source>
</evidence>
<reference evidence="2" key="1">
    <citation type="journal article" date="2020" name="Stud. Mycol.">
        <title>101 Dothideomycetes genomes: a test case for predicting lifestyles and emergence of pathogens.</title>
        <authorList>
            <person name="Haridas S."/>
            <person name="Albert R."/>
            <person name="Binder M."/>
            <person name="Bloem J."/>
            <person name="Labutti K."/>
            <person name="Salamov A."/>
            <person name="Andreopoulos B."/>
            <person name="Baker S."/>
            <person name="Barry K."/>
            <person name="Bills G."/>
            <person name="Bluhm B."/>
            <person name="Cannon C."/>
            <person name="Castanera R."/>
            <person name="Culley D."/>
            <person name="Daum C."/>
            <person name="Ezra D."/>
            <person name="Gonzalez J."/>
            <person name="Henrissat B."/>
            <person name="Kuo A."/>
            <person name="Liang C."/>
            <person name="Lipzen A."/>
            <person name="Lutzoni F."/>
            <person name="Magnuson J."/>
            <person name="Mondo S."/>
            <person name="Nolan M."/>
            <person name="Ohm R."/>
            <person name="Pangilinan J."/>
            <person name="Park H.-J."/>
            <person name="Ramirez L."/>
            <person name="Alfaro M."/>
            <person name="Sun H."/>
            <person name="Tritt A."/>
            <person name="Yoshinaga Y."/>
            <person name="Zwiers L.-H."/>
            <person name="Turgeon B."/>
            <person name="Goodwin S."/>
            <person name="Spatafora J."/>
            <person name="Crous P."/>
            <person name="Grigoriev I."/>
        </authorList>
    </citation>
    <scope>NUCLEOTIDE SEQUENCE</scope>
    <source>
        <strain evidence="2">CBS 161.51</strain>
    </source>
</reference>
<accession>A0A6A5SQL8</accession>
<name>A0A6A5SQL8_9PLEO</name>
<protein>
    <submittedName>
        <fullName evidence="2">Uncharacterized protein</fullName>
    </submittedName>
</protein>
<organism evidence="2 3">
    <name type="scientific">Clathrospora elynae</name>
    <dbReference type="NCBI Taxonomy" id="706981"/>
    <lineage>
        <taxon>Eukaryota</taxon>
        <taxon>Fungi</taxon>
        <taxon>Dikarya</taxon>
        <taxon>Ascomycota</taxon>
        <taxon>Pezizomycotina</taxon>
        <taxon>Dothideomycetes</taxon>
        <taxon>Pleosporomycetidae</taxon>
        <taxon>Pleosporales</taxon>
        <taxon>Diademaceae</taxon>
        <taxon>Clathrospora</taxon>
    </lineage>
</organism>
<dbReference type="EMBL" id="ML976030">
    <property type="protein sequence ID" value="KAF1942935.1"/>
    <property type="molecule type" value="Genomic_DNA"/>
</dbReference>